<organism evidence="9 10">
    <name type="scientific">Ohessyouella blattaphilus</name>
    <dbReference type="NCBI Taxonomy" id="2949333"/>
    <lineage>
        <taxon>Bacteria</taxon>
        <taxon>Bacillati</taxon>
        <taxon>Bacillota</taxon>
        <taxon>Clostridia</taxon>
        <taxon>Lachnospirales</taxon>
        <taxon>Lachnospiraceae</taxon>
        <taxon>Ohessyouella</taxon>
    </lineage>
</organism>
<dbReference type="NCBIfam" id="TIGR00238">
    <property type="entry name" value="KamA family radical SAM protein"/>
    <property type="match status" value="1"/>
</dbReference>
<evidence type="ECO:0000259" key="8">
    <source>
        <dbReference type="PROSITE" id="PS51918"/>
    </source>
</evidence>
<evidence type="ECO:0000313" key="9">
    <source>
        <dbReference type="EMBL" id="MCP1109661.1"/>
    </source>
</evidence>
<dbReference type="PIRSF" id="PIRSF004911">
    <property type="entry name" value="DUF160"/>
    <property type="match status" value="1"/>
</dbReference>
<name>A0ABT1EG18_9FIRM</name>
<dbReference type="Gene3D" id="3.20.20.70">
    <property type="entry name" value="Aldolase class I"/>
    <property type="match status" value="1"/>
</dbReference>
<dbReference type="InterPro" id="IPR013785">
    <property type="entry name" value="Aldolase_TIM"/>
</dbReference>
<comment type="caution">
    <text evidence="9">The sequence shown here is derived from an EMBL/GenBank/DDBJ whole genome shotgun (WGS) entry which is preliminary data.</text>
</comment>
<dbReference type="SFLD" id="SFLDG01070">
    <property type="entry name" value="PLP-dependent"/>
    <property type="match status" value="1"/>
</dbReference>
<gene>
    <name evidence="9" type="ORF">NK118_05260</name>
</gene>
<dbReference type="InterPro" id="IPR007197">
    <property type="entry name" value="rSAM"/>
</dbReference>
<dbReference type="EMBL" id="JAMZFV010000005">
    <property type="protein sequence ID" value="MCP1109661.1"/>
    <property type="molecule type" value="Genomic_DNA"/>
</dbReference>
<evidence type="ECO:0000256" key="3">
    <source>
        <dbReference type="ARBA" id="ARBA00022691"/>
    </source>
</evidence>
<proteinExistence type="predicted"/>
<accession>A0ABT1EG18</accession>
<dbReference type="SUPFAM" id="SSF102114">
    <property type="entry name" value="Radical SAM enzymes"/>
    <property type="match status" value="1"/>
</dbReference>
<keyword evidence="7" id="KW-0411">Iron-sulfur</keyword>
<dbReference type="PANTHER" id="PTHR30538:SF0">
    <property type="entry name" value="L-LYSINE 2,3-AMINOMUTASE AQ_1632-RELATED"/>
    <property type="match status" value="1"/>
</dbReference>
<evidence type="ECO:0000256" key="4">
    <source>
        <dbReference type="ARBA" id="ARBA00022723"/>
    </source>
</evidence>
<dbReference type="InterPro" id="IPR003739">
    <property type="entry name" value="Lys_aminomutase/Glu_NH3_mut"/>
</dbReference>
<sequence>MWKDSLRNNVTSIPELCKYFDLSPDMQESLTTIVSRFPMSISLYYLSLINWEDEHDPIRKMCIPSLEELDMTGSFDTSGETSNTKTTGLQHKYKETALILSTNVCGMYCRYCFRKRAVGISEKEIAKNFDTVAEYVKAHTELSNVLISGGDSFLMDNEQLGKYLETYTAIPHLDYIRFGTRTPVTFPERINSDPDLWEILKKYSQRKQIYVATHFNHPNEITEEVEAAVRKLYECGVIVRNQTVLLKGVNDDGATLGKLLKSLTAIGVVPYYVFQCRPVSGVGAHFQVPLLQAYKIVEAAKNIQNGMGKSFRYVMSHETGKIEMIGLEAEKTMIFKYHQAKDEKNNGRIFRCQLEEGQTWVE</sequence>
<dbReference type="SFLD" id="SFLDS00029">
    <property type="entry name" value="Radical_SAM"/>
    <property type="match status" value="1"/>
</dbReference>
<dbReference type="PROSITE" id="PS51918">
    <property type="entry name" value="RADICAL_SAM"/>
    <property type="match status" value="1"/>
</dbReference>
<evidence type="ECO:0000256" key="7">
    <source>
        <dbReference type="ARBA" id="ARBA00023014"/>
    </source>
</evidence>
<keyword evidence="6" id="KW-0408">Iron</keyword>
<dbReference type="InterPro" id="IPR058240">
    <property type="entry name" value="rSAM_sf"/>
</dbReference>
<comment type="cofactor">
    <cofactor evidence="1">
        <name>pyridoxal 5'-phosphate</name>
        <dbReference type="ChEBI" id="CHEBI:597326"/>
    </cofactor>
</comment>
<keyword evidence="3" id="KW-0949">S-adenosyl-L-methionine</keyword>
<protein>
    <submittedName>
        <fullName evidence="9">KamA family radical SAM protein</fullName>
    </submittedName>
</protein>
<reference evidence="9 10" key="1">
    <citation type="journal article" date="2022" name="Genome Biol. Evol.">
        <title>Host diet, physiology and behaviors set the stage for Lachnospiraceae cladogenesis.</title>
        <authorList>
            <person name="Vera-Ponce De Leon A."/>
            <person name="Schneider M."/>
            <person name="Jahnes B.C."/>
            <person name="Sadowski V."/>
            <person name="Camuy-Velez L.A."/>
            <person name="Duan J."/>
            <person name="Sabree Z.L."/>
        </authorList>
    </citation>
    <scope>NUCLEOTIDE SEQUENCE [LARGE SCALE GENOMIC DNA]</scope>
    <source>
        <strain evidence="9 10">PAL227</strain>
    </source>
</reference>
<keyword evidence="2" id="KW-0004">4Fe-4S</keyword>
<dbReference type="Pfam" id="PF04055">
    <property type="entry name" value="Radical_SAM"/>
    <property type="match status" value="1"/>
</dbReference>
<keyword evidence="4" id="KW-0479">Metal-binding</keyword>
<evidence type="ECO:0000256" key="5">
    <source>
        <dbReference type="ARBA" id="ARBA00022898"/>
    </source>
</evidence>
<feature type="domain" description="Radical SAM core" evidence="8">
    <location>
        <begin position="91"/>
        <end position="310"/>
    </location>
</feature>
<evidence type="ECO:0000256" key="6">
    <source>
        <dbReference type="ARBA" id="ARBA00023004"/>
    </source>
</evidence>
<evidence type="ECO:0000313" key="10">
    <source>
        <dbReference type="Proteomes" id="UP001523565"/>
    </source>
</evidence>
<dbReference type="CDD" id="cd01335">
    <property type="entry name" value="Radical_SAM"/>
    <property type="match status" value="1"/>
</dbReference>
<dbReference type="PANTHER" id="PTHR30538">
    <property type="entry name" value="LYSINE 2,3-AMINOMUTASE-RELATED"/>
    <property type="match status" value="1"/>
</dbReference>
<dbReference type="Proteomes" id="UP001523565">
    <property type="component" value="Unassembled WGS sequence"/>
</dbReference>
<keyword evidence="5" id="KW-0663">Pyridoxal phosphate</keyword>
<keyword evidence="10" id="KW-1185">Reference proteome</keyword>
<evidence type="ECO:0000256" key="1">
    <source>
        <dbReference type="ARBA" id="ARBA00001933"/>
    </source>
</evidence>
<dbReference type="RefSeq" id="WP_262068542.1">
    <property type="nucleotide sequence ID" value="NZ_JAMXOC010000005.1"/>
</dbReference>
<evidence type="ECO:0000256" key="2">
    <source>
        <dbReference type="ARBA" id="ARBA00022485"/>
    </source>
</evidence>